<keyword evidence="2" id="KW-1133">Transmembrane helix</keyword>
<feature type="transmembrane region" description="Helical" evidence="2">
    <location>
        <begin position="493"/>
        <end position="517"/>
    </location>
</feature>
<sequence length="522" mass="57183">MRTTDFFVDTSDDDTGRVPVPIGDDQDVELLERKGSASKKKRSALSTPGSASRCEPKRVSLPPEEGYQRLANPAIGEISHFTTTPSTSFHGSVEELLLGQGGLTPPHHPRQAHLSSGRTPRSSAQIDRWDEESRPSKVEQISGAHAIAHEITLQALIRDEEALDRGLGLKSFAPLNTDYRGSLLPPSLRVHDPRSPRNQMFSTPGSAGSKKVHVVPPPIDTTGPRRSLPADLVRTPYPYTPQQVRRKDFGSPHSATMSIPPASESMLTLSIRRANPHSKPRVTSLIIPATNDYSVIRSRGDSEKSRASKASEYDDAELFRQLRKSYGELTGALRLFSARSLTRIVVSGPASRAADAGYGWLSKPRSPRMLVSRGLSDTFSEEKILQHYRKPALGRSRFAFVHWAHRLAAAPPLRTPQGEDDVQSTVERDLVRRMEQPEGLEFIMSWSVRRMGLALATVVLVSVAGTLLWIFLGRNTVAAYTPTGGYRDAGDRITSGVLVGICMLLVGLSSVVGWLGVSWLVV</sequence>
<reference evidence="3" key="1">
    <citation type="submission" date="2023-07" db="EMBL/GenBank/DDBJ databases">
        <title>Black Yeasts Isolated from many extreme environments.</title>
        <authorList>
            <person name="Coleine C."/>
            <person name="Stajich J.E."/>
            <person name="Selbmann L."/>
        </authorList>
    </citation>
    <scope>NUCLEOTIDE SEQUENCE</scope>
    <source>
        <strain evidence="3">CCFEE 5485</strain>
    </source>
</reference>
<feature type="region of interest" description="Disordered" evidence="1">
    <location>
        <begin position="200"/>
        <end position="232"/>
    </location>
</feature>
<dbReference type="Proteomes" id="UP001274830">
    <property type="component" value="Unassembled WGS sequence"/>
</dbReference>
<keyword evidence="2" id="KW-0472">Membrane</keyword>
<name>A0AAE0WGI6_9PEZI</name>
<feature type="region of interest" description="Disordered" evidence="1">
    <location>
        <begin position="98"/>
        <end position="136"/>
    </location>
</feature>
<keyword evidence="2" id="KW-0812">Transmembrane</keyword>
<accession>A0AAE0WGI6</accession>
<comment type="caution">
    <text evidence="3">The sequence shown here is derived from an EMBL/GenBank/DDBJ whole genome shotgun (WGS) entry which is preliminary data.</text>
</comment>
<feature type="compositionally biased region" description="Basic and acidic residues" evidence="1">
    <location>
        <begin position="127"/>
        <end position="136"/>
    </location>
</feature>
<evidence type="ECO:0000313" key="4">
    <source>
        <dbReference type="Proteomes" id="UP001274830"/>
    </source>
</evidence>
<protein>
    <submittedName>
        <fullName evidence="3">Uncharacterized protein</fullName>
    </submittedName>
</protein>
<feature type="region of interest" description="Disordered" evidence="1">
    <location>
        <begin position="1"/>
        <end position="65"/>
    </location>
</feature>
<feature type="compositionally biased region" description="Polar residues" evidence="1">
    <location>
        <begin position="113"/>
        <end position="125"/>
    </location>
</feature>
<organism evidence="3 4">
    <name type="scientific">Recurvomyces mirabilis</name>
    <dbReference type="NCBI Taxonomy" id="574656"/>
    <lineage>
        <taxon>Eukaryota</taxon>
        <taxon>Fungi</taxon>
        <taxon>Dikarya</taxon>
        <taxon>Ascomycota</taxon>
        <taxon>Pezizomycotina</taxon>
        <taxon>Dothideomycetes</taxon>
        <taxon>Dothideomycetidae</taxon>
        <taxon>Mycosphaerellales</taxon>
        <taxon>Teratosphaeriaceae</taxon>
        <taxon>Recurvomyces</taxon>
    </lineage>
</organism>
<dbReference type="EMBL" id="JAUTXT010000053">
    <property type="protein sequence ID" value="KAK3670629.1"/>
    <property type="molecule type" value="Genomic_DNA"/>
</dbReference>
<proteinExistence type="predicted"/>
<evidence type="ECO:0000256" key="1">
    <source>
        <dbReference type="SAM" id="MobiDB-lite"/>
    </source>
</evidence>
<keyword evidence="4" id="KW-1185">Reference proteome</keyword>
<gene>
    <name evidence="3" type="ORF">LTR78_009464</name>
</gene>
<feature type="region of interest" description="Disordered" evidence="1">
    <location>
        <begin position="242"/>
        <end position="261"/>
    </location>
</feature>
<evidence type="ECO:0000313" key="3">
    <source>
        <dbReference type="EMBL" id="KAK3670629.1"/>
    </source>
</evidence>
<feature type="transmembrane region" description="Helical" evidence="2">
    <location>
        <begin position="451"/>
        <end position="472"/>
    </location>
</feature>
<evidence type="ECO:0000256" key="2">
    <source>
        <dbReference type="SAM" id="Phobius"/>
    </source>
</evidence>
<dbReference type="AlphaFoldDB" id="A0AAE0WGI6"/>